<sequence>MQHLINIKEAAQYTGLSPHTLYTMVSQRRIPFVKVGRLVKFDLDLLDKWIKQHTVMPMPNKLQT</sequence>
<gene>
    <name evidence="2" type="ORF">DNFV4_02741</name>
</gene>
<proteinExistence type="predicted"/>
<reference evidence="2" key="1">
    <citation type="submission" date="2022-10" db="EMBL/GenBank/DDBJ databases">
        <authorList>
            <person name="Koch H."/>
        </authorList>
    </citation>
    <scope>NUCLEOTIDE SEQUENCE</scope>
    <source>
        <strain evidence="2">DNF</strain>
    </source>
</reference>
<evidence type="ECO:0000313" key="3">
    <source>
        <dbReference type="Proteomes" id="UP001179121"/>
    </source>
</evidence>
<dbReference type="RefSeq" id="WP_289269046.1">
    <property type="nucleotide sequence ID" value="NZ_OX365700.1"/>
</dbReference>
<dbReference type="Pfam" id="PF12728">
    <property type="entry name" value="HTH_17"/>
    <property type="match status" value="1"/>
</dbReference>
<keyword evidence="3" id="KW-1185">Reference proteome</keyword>
<name>A0AA86T610_9BACT</name>
<protein>
    <recommendedName>
        <fullName evidence="1">Helix-turn-helix domain-containing protein</fullName>
    </recommendedName>
</protein>
<dbReference type="EMBL" id="OX365700">
    <property type="protein sequence ID" value="CAI4032312.1"/>
    <property type="molecule type" value="Genomic_DNA"/>
</dbReference>
<accession>A0AA86T610</accession>
<organism evidence="2 3">
    <name type="scientific">Nitrospira tepida</name>
    <dbReference type="NCBI Taxonomy" id="2973512"/>
    <lineage>
        <taxon>Bacteria</taxon>
        <taxon>Pseudomonadati</taxon>
        <taxon>Nitrospirota</taxon>
        <taxon>Nitrospiria</taxon>
        <taxon>Nitrospirales</taxon>
        <taxon>Nitrospiraceae</taxon>
        <taxon>Nitrospira</taxon>
    </lineage>
</organism>
<feature type="domain" description="Helix-turn-helix" evidence="1">
    <location>
        <begin position="6"/>
        <end position="53"/>
    </location>
</feature>
<dbReference type="KEGG" id="nti:DNFV4_02741"/>
<dbReference type="Proteomes" id="UP001179121">
    <property type="component" value="Chromosome"/>
</dbReference>
<evidence type="ECO:0000259" key="1">
    <source>
        <dbReference type="Pfam" id="PF12728"/>
    </source>
</evidence>
<dbReference type="InterPro" id="IPR010093">
    <property type="entry name" value="SinI_DNA-bd"/>
</dbReference>
<dbReference type="SUPFAM" id="SSF46955">
    <property type="entry name" value="Putative DNA-binding domain"/>
    <property type="match status" value="1"/>
</dbReference>
<dbReference type="InterPro" id="IPR009061">
    <property type="entry name" value="DNA-bd_dom_put_sf"/>
</dbReference>
<evidence type="ECO:0000313" key="2">
    <source>
        <dbReference type="EMBL" id="CAI4032312.1"/>
    </source>
</evidence>
<dbReference type="GO" id="GO:0003677">
    <property type="term" value="F:DNA binding"/>
    <property type="evidence" value="ECO:0007669"/>
    <property type="project" value="InterPro"/>
</dbReference>
<dbReference type="NCBIfam" id="TIGR01764">
    <property type="entry name" value="excise"/>
    <property type="match status" value="1"/>
</dbReference>
<dbReference type="AlphaFoldDB" id="A0AA86T610"/>
<dbReference type="InterPro" id="IPR041657">
    <property type="entry name" value="HTH_17"/>
</dbReference>